<keyword evidence="9" id="KW-1185">Reference proteome</keyword>
<keyword evidence="7" id="KW-0675">Receptor</keyword>
<keyword evidence="1" id="KW-0479">Metal-binding</keyword>
<evidence type="ECO:0000256" key="1">
    <source>
        <dbReference type="ARBA" id="ARBA00022723"/>
    </source>
</evidence>
<dbReference type="GO" id="GO:0000122">
    <property type="term" value="P:negative regulation of transcription by RNA polymerase II"/>
    <property type="evidence" value="ECO:0007669"/>
    <property type="project" value="TreeGrafter"/>
</dbReference>
<keyword evidence="6" id="KW-0804">Transcription</keyword>
<gene>
    <name evidence="8" type="ORF">ONB1V03_LOCUS20840</name>
</gene>
<accession>A0A7R9MPU2</accession>
<sequence>ENPFEFYDSLKKFLLKVKLECGFDSLIFDLLTAILLFNPSLPDLTHRDVIKFQQKLYLYLLKRYLMIKYDQPDSDVKCAKILSIINDLHVLAHLHRQITAQRDPKQIGPLLQEVYSIK</sequence>
<evidence type="ECO:0000256" key="5">
    <source>
        <dbReference type="ARBA" id="ARBA00023125"/>
    </source>
</evidence>
<name>A0A7R9MPU2_9ACAR</name>
<dbReference type="InterPro" id="IPR050234">
    <property type="entry name" value="Nuclear_hormone_rcpt_NR1"/>
</dbReference>
<dbReference type="PANTHER" id="PTHR24082:SF283">
    <property type="entry name" value="NUCLEAR HORMONE RECEPTOR HR96"/>
    <property type="match status" value="1"/>
</dbReference>
<feature type="non-terminal residue" evidence="8">
    <location>
        <position position="1"/>
    </location>
</feature>
<dbReference type="GO" id="GO:0008270">
    <property type="term" value="F:zinc ion binding"/>
    <property type="evidence" value="ECO:0007669"/>
    <property type="project" value="UniProtKB-KW"/>
</dbReference>
<keyword evidence="2" id="KW-0863">Zinc-finger</keyword>
<evidence type="ECO:0008006" key="10">
    <source>
        <dbReference type="Google" id="ProtNLM"/>
    </source>
</evidence>
<dbReference type="AlphaFoldDB" id="A0A7R9MPU2"/>
<dbReference type="GO" id="GO:0000978">
    <property type="term" value="F:RNA polymerase II cis-regulatory region sequence-specific DNA binding"/>
    <property type="evidence" value="ECO:0007669"/>
    <property type="project" value="TreeGrafter"/>
</dbReference>
<organism evidence="8">
    <name type="scientific">Oppiella nova</name>
    <dbReference type="NCBI Taxonomy" id="334625"/>
    <lineage>
        <taxon>Eukaryota</taxon>
        <taxon>Metazoa</taxon>
        <taxon>Ecdysozoa</taxon>
        <taxon>Arthropoda</taxon>
        <taxon>Chelicerata</taxon>
        <taxon>Arachnida</taxon>
        <taxon>Acari</taxon>
        <taxon>Acariformes</taxon>
        <taxon>Sarcoptiformes</taxon>
        <taxon>Oribatida</taxon>
        <taxon>Brachypylina</taxon>
        <taxon>Oppioidea</taxon>
        <taxon>Oppiidae</taxon>
        <taxon>Oppiella</taxon>
    </lineage>
</organism>
<dbReference type="OrthoDB" id="6352325at2759"/>
<protein>
    <recommendedName>
        <fullName evidence="10">NR LBD domain-containing protein</fullName>
    </recommendedName>
</protein>
<dbReference type="SUPFAM" id="SSF48508">
    <property type="entry name" value="Nuclear receptor ligand-binding domain"/>
    <property type="match status" value="1"/>
</dbReference>
<keyword evidence="5" id="KW-0238">DNA-binding</keyword>
<evidence type="ECO:0000256" key="2">
    <source>
        <dbReference type="ARBA" id="ARBA00022771"/>
    </source>
</evidence>
<evidence type="ECO:0000313" key="8">
    <source>
        <dbReference type="EMBL" id="CAD7664282.1"/>
    </source>
</evidence>
<dbReference type="Proteomes" id="UP000728032">
    <property type="component" value="Unassembled WGS sequence"/>
</dbReference>
<dbReference type="EMBL" id="OC952150">
    <property type="protein sequence ID" value="CAD7664282.1"/>
    <property type="molecule type" value="Genomic_DNA"/>
</dbReference>
<dbReference type="GO" id="GO:0030154">
    <property type="term" value="P:cell differentiation"/>
    <property type="evidence" value="ECO:0007669"/>
    <property type="project" value="TreeGrafter"/>
</dbReference>
<evidence type="ECO:0000256" key="7">
    <source>
        <dbReference type="ARBA" id="ARBA00023170"/>
    </source>
</evidence>
<evidence type="ECO:0000313" key="9">
    <source>
        <dbReference type="Proteomes" id="UP000728032"/>
    </source>
</evidence>
<dbReference type="Gene3D" id="1.10.565.10">
    <property type="entry name" value="Retinoid X Receptor"/>
    <property type="match status" value="1"/>
</dbReference>
<evidence type="ECO:0000256" key="4">
    <source>
        <dbReference type="ARBA" id="ARBA00023015"/>
    </source>
</evidence>
<dbReference type="EMBL" id="CAJPVJ010037325">
    <property type="protein sequence ID" value="CAG2181419.1"/>
    <property type="molecule type" value="Genomic_DNA"/>
</dbReference>
<reference evidence="8" key="1">
    <citation type="submission" date="2020-11" db="EMBL/GenBank/DDBJ databases">
        <authorList>
            <person name="Tran Van P."/>
        </authorList>
    </citation>
    <scope>NUCLEOTIDE SEQUENCE</scope>
</reference>
<proteinExistence type="predicted"/>
<dbReference type="GO" id="GO:0045944">
    <property type="term" value="P:positive regulation of transcription by RNA polymerase II"/>
    <property type="evidence" value="ECO:0007669"/>
    <property type="project" value="TreeGrafter"/>
</dbReference>
<evidence type="ECO:0000256" key="3">
    <source>
        <dbReference type="ARBA" id="ARBA00022833"/>
    </source>
</evidence>
<keyword evidence="3" id="KW-0862">Zinc</keyword>
<keyword evidence="4" id="KW-0805">Transcription regulation</keyword>
<dbReference type="GO" id="GO:0004879">
    <property type="term" value="F:nuclear receptor activity"/>
    <property type="evidence" value="ECO:0007669"/>
    <property type="project" value="TreeGrafter"/>
</dbReference>
<dbReference type="PANTHER" id="PTHR24082">
    <property type="entry name" value="NUCLEAR HORMONE RECEPTOR"/>
    <property type="match status" value="1"/>
</dbReference>
<dbReference type="InterPro" id="IPR035500">
    <property type="entry name" value="NHR-like_dom_sf"/>
</dbReference>
<evidence type="ECO:0000256" key="6">
    <source>
        <dbReference type="ARBA" id="ARBA00023163"/>
    </source>
</evidence>